<gene>
    <name evidence="2" type="ORF">N0V91_008030</name>
</gene>
<protein>
    <submittedName>
        <fullName evidence="2">Uncharacterized protein</fullName>
    </submittedName>
</protein>
<feature type="compositionally biased region" description="Basic and acidic residues" evidence="1">
    <location>
        <begin position="99"/>
        <end position="110"/>
    </location>
</feature>
<name>A0A9W8Z7V1_9PLEO</name>
<keyword evidence="3" id="KW-1185">Reference proteome</keyword>
<reference evidence="2" key="1">
    <citation type="submission" date="2022-10" db="EMBL/GenBank/DDBJ databases">
        <title>Tapping the CABI collections for fungal endophytes: first genome assemblies for Collariella, Neodidymelliopsis, Ascochyta clinopodiicola, Didymella pomorum, Didymosphaeria variabile, Neocosmospora piperis and Neocucurbitaria cava.</title>
        <authorList>
            <person name="Hill R."/>
        </authorList>
    </citation>
    <scope>NUCLEOTIDE SEQUENCE</scope>
    <source>
        <strain evidence="2">IMI 355091</strain>
    </source>
</reference>
<organism evidence="2 3">
    <name type="scientific">Didymella pomorum</name>
    <dbReference type="NCBI Taxonomy" id="749634"/>
    <lineage>
        <taxon>Eukaryota</taxon>
        <taxon>Fungi</taxon>
        <taxon>Dikarya</taxon>
        <taxon>Ascomycota</taxon>
        <taxon>Pezizomycotina</taxon>
        <taxon>Dothideomycetes</taxon>
        <taxon>Pleosporomycetidae</taxon>
        <taxon>Pleosporales</taxon>
        <taxon>Pleosporineae</taxon>
        <taxon>Didymellaceae</taxon>
        <taxon>Didymella</taxon>
    </lineage>
</organism>
<feature type="compositionally biased region" description="Low complexity" evidence="1">
    <location>
        <begin position="267"/>
        <end position="302"/>
    </location>
</feature>
<dbReference type="Proteomes" id="UP001140510">
    <property type="component" value="Unassembled WGS sequence"/>
</dbReference>
<feature type="compositionally biased region" description="Low complexity" evidence="1">
    <location>
        <begin position="85"/>
        <end position="96"/>
    </location>
</feature>
<feature type="region of interest" description="Disordered" evidence="1">
    <location>
        <begin position="234"/>
        <end position="347"/>
    </location>
</feature>
<feature type="compositionally biased region" description="Basic residues" evidence="1">
    <location>
        <begin position="250"/>
        <end position="266"/>
    </location>
</feature>
<evidence type="ECO:0000256" key="1">
    <source>
        <dbReference type="SAM" id="MobiDB-lite"/>
    </source>
</evidence>
<sequence>MGVTSSVSRGSKTVPPTAKDIRNKTSKPQSRCVSVTPDAAKGTKKKREEAKKLEPLGPGTRPGAHQELPITIDSDDEDSADLMETAASDASAATRAYTHIRDPTTYEESLRLQPPLASAPPSPTSSYADDGAGWTLADITDFNLRQKTADLMVVAPGLPVADIYHLLMERTGRLEEAKQDVIRQNQRMFTTSSMRKPLPGARVATVSATITNDVEEKDEDDTYIKIDFDDPSFLYDNDAPMEPSAEASRQRRNSQVRPKKSAKKSAAKPTKSATNAPHSFGHGSTRPRSPSYTSPRSPGTSTKSNLKTMYPTTPTRADESRKSHVIKSSKGKSVGDMNRVCGRPAMI</sequence>
<dbReference type="AlphaFoldDB" id="A0A9W8Z7V1"/>
<comment type="caution">
    <text evidence="2">The sequence shown here is derived from an EMBL/GenBank/DDBJ whole genome shotgun (WGS) entry which is preliminary data.</text>
</comment>
<feature type="compositionally biased region" description="Polar residues" evidence="1">
    <location>
        <begin position="303"/>
        <end position="315"/>
    </location>
</feature>
<evidence type="ECO:0000313" key="3">
    <source>
        <dbReference type="Proteomes" id="UP001140510"/>
    </source>
</evidence>
<dbReference type="OrthoDB" id="3798749at2759"/>
<feature type="compositionally biased region" description="Polar residues" evidence="1">
    <location>
        <begin position="1"/>
        <end position="11"/>
    </location>
</feature>
<evidence type="ECO:0000313" key="2">
    <source>
        <dbReference type="EMBL" id="KAJ4401254.1"/>
    </source>
</evidence>
<accession>A0A9W8Z7V1</accession>
<dbReference type="EMBL" id="JAPEVA010000076">
    <property type="protein sequence ID" value="KAJ4401254.1"/>
    <property type="molecule type" value="Genomic_DNA"/>
</dbReference>
<feature type="region of interest" description="Disordered" evidence="1">
    <location>
        <begin position="1"/>
        <end position="129"/>
    </location>
</feature>
<proteinExistence type="predicted"/>